<feature type="non-terminal residue" evidence="3">
    <location>
        <position position="145"/>
    </location>
</feature>
<reference evidence="3" key="1">
    <citation type="journal article" date="2020" name="Fungal Divers.">
        <title>Resolving the Mortierellaceae phylogeny through synthesis of multi-gene phylogenetics and phylogenomics.</title>
        <authorList>
            <person name="Vandepol N."/>
            <person name="Liber J."/>
            <person name="Desiro A."/>
            <person name="Na H."/>
            <person name="Kennedy M."/>
            <person name="Barry K."/>
            <person name="Grigoriev I.V."/>
            <person name="Miller A.N."/>
            <person name="O'Donnell K."/>
            <person name="Stajich J.E."/>
            <person name="Bonito G."/>
        </authorList>
    </citation>
    <scope>NUCLEOTIDE SEQUENCE</scope>
    <source>
        <strain evidence="3">CK1249</strain>
    </source>
</reference>
<evidence type="ECO:0000313" key="3">
    <source>
        <dbReference type="EMBL" id="KAF9947673.1"/>
    </source>
</evidence>
<proteinExistence type="predicted"/>
<keyword evidence="4" id="KW-1185">Reference proteome</keyword>
<evidence type="ECO:0000313" key="4">
    <source>
        <dbReference type="Proteomes" id="UP000738359"/>
    </source>
</evidence>
<dbReference type="OrthoDB" id="2438964at2759"/>
<feature type="region of interest" description="Disordered" evidence="2">
    <location>
        <begin position="42"/>
        <end position="118"/>
    </location>
</feature>
<dbReference type="Proteomes" id="UP000738359">
    <property type="component" value="Unassembled WGS sequence"/>
</dbReference>
<dbReference type="AlphaFoldDB" id="A0A9P6IU98"/>
<name>A0A9P6IU98_MORAP</name>
<evidence type="ECO:0000256" key="1">
    <source>
        <dbReference type="SAM" id="Coils"/>
    </source>
</evidence>
<evidence type="ECO:0000256" key="2">
    <source>
        <dbReference type="SAM" id="MobiDB-lite"/>
    </source>
</evidence>
<dbReference type="EMBL" id="JAAAHY010001632">
    <property type="protein sequence ID" value="KAF9947673.1"/>
    <property type="molecule type" value="Genomic_DNA"/>
</dbReference>
<protein>
    <submittedName>
        <fullName evidence="3">Uncharacterized protein</fullName>
    </submittedName>
</protein>
<gene>
    <name evidence="3" type="ORF">BGZ70_002568</name>
</gene>
<keyword evidence="1" id="KW-0175">Coiled coil</keyword>
<comment type="caution">
    <text evidence="3">The sequence shown here is derived from an EMBL/GenBank/DDBJ whole genome shotgun (WGS) entry which is preliminary data.</text>
</comment>
<feature type="compositionally biased region" description="Low complexity" evidence="2">
    <location>
        <begin position="78"/>
        <end position="106"/>
    </location>
</feature>
<sequence>MDTMSASKNPFMTGSLLQQRVEAEKQEIENMKMQLRMREQAGILGSRGMSDHQLLQPPNHHNASPLHYQQGGHGRGLSSGSAVSATSISSSSSAYSIIQQQQQQGQTPKFGGPGTLIEKGEARAAQLLERSKSSGSGLLRPSNAM</sequence>
<organism evidence="3 4">
    <name type="scientific">Mortierella alpina</name>
    <name type="common">Oleaginous fungus</name>
    <name type="synonym">Mortierella renispora</name>
    <dbReference type="NCBI Taxonomy" id="64518"/>
    <lineage>
        <taxon>Eukaryota</taxon>
        <taxon>Fungi</taxon>
        <taxon>Fungi incertae sedis</taxon>
        <taxon>Mucoromycota</taxon>
        <taxon>Mortierellomycotina</taxon>
        <taxon>Mortierellomycetes</taxon>
        <taxon>Mortierellales</taxon>
        <taxon>Mortierellaceae</taxon>
        <taxon>Mortierella</taxon>
    </lineage>
</organism>
<feature type="coiled-coil region" evidence="1">
    <location>
        <begin position="14"/>
        <end position="41"/>
    </location>
</feature>
<accession>A0A9P6IU98</accession>